<protein>
    <submittedName>
        <fullName evidence="5">DNA-binding MarR family transcriptional regulator</fullName>
    </submittedName>
</protein>
<sequence length="152" mass="17014">MLSDASRLLRRRFDQESRDLAMTTAQLQIVARLARNEGISQATLAGLLEIEPMTLSRHVDRMEVAGLVVRRPDPADRRARRLYTTELARALLSPMRERAELVYEEALAGITPAERETLFAALQIMTENLSAALAARQEMNPNDRGAAEKEIA</sequence>
<dbReference type="PANTHER" id="PTHR42756">
    <property type="entry name" value="TRANSCRIPTIONAL REGULATOR, MARR"/>
    <property type="match status" value="1"/>
</dbReference>
<dbReference type="AlphaFoldDB" id="A0A840SI77"/>
<feature type="domain" description="HTH marR-type" evidence="4">
    <location>
        <begin position="1"/>
        <end position="127"/>
    </location>
</feature>
<dbReference type="PANTHER" id="PTHR42756:SF1">
    <property type="entry name" value="TRANSCRIPTIONAL REPRESSOR OF EMRAB OPERON"/>
    <property type="match status" value="1"/>
</dbReference>
<dbReference type="PRINTS" id="PR00598">
    <property type="entry name" value="HTHMARR"/>
</dbReference>
<accession>A0A840SI77</accession>
<dbReference type="InterPro" id="IPR036388">
    <property type="entry name" value="WH-like_DNA-bd_sf"/>
</dbReference>
<dbReference type="GO" id="GO:0003677">
    <property type="term" value="F:DNA binding"/>
    <property type="evidence" value="ECO:0007669"/>
    <property type="project" value="UniProtKB-KW"/>
</dbReference>
<reference evidence="5 6" key="1">
    <citation type="submission" date="2020-08" db="EMBL/GenBank/DDBJ databases">
        <title>Genomic Encyclopedia of Type Strains, Phase IV (KMG-IV): sequencing the most valuable type-strain genomes for metagenomic binning, comparative biology and taxonomic classification.</title>
        <authorList>
            <person name="Goeker M."/>
        </authorList>
    </citation>
    <scope>NUCLEOTIDE SEQUENCE [LARGE SCALE GENOMIC DNA]</scope>
    <source>
        <strain evidence="5 6">DSM 101730</strain>
    </source>
</reference>
<keyword evidence="1" id="KW-0805">Transcription regulation</keyword>
<proteinExistence type="predicted"/>
<dbReference type="Proteomes" id="UP000549457">
    <property type="component" value="Unassembled WGS sequence"/>
</dbReference>
<evidence type="ECO:0000259" key="4">
    <source>
        <dbReference type="PROSITE" id="PS50995"/>
    </source>
</evidence>
<evidence type="ECO:0000256" key="2">
    <source>
        <dbReference type="ARBA" id="ARBA00023125"/>
    </source>
</evidence>
<dbReference type="PROSITE" id="PS50995">
    <property type="entry name" value="HTH_MARR_2"/>
    <property type="match status" value="1"/>
</dbReference>
<dbReference type="Gene3D" id="1.10.10.10">
    <property type="entry name" value="Winged helix-like DNA-binding domain superfamily/Winged helix DNA-binding domain"/>
    <property type="match status" value="1"/>
</dbReference>
<evidence type="ECO:0000256" key="3">
    <source>
        <dbReference type="ARBA" id="ARBA00023163"/>
    </source>
</evidence>
<dbReference type="InterPro" id="IPR000835">
    <property type="entry name" value="HTH_MarR-typ"/>
</dbReference>
<keyword evidence="6" id="KW-1185">Reference proteome</keyword>
<dbReference type="PROSITE" id="PS01117">
    <property type="entry name" value="HTH_MARR_1"/>
    <property type="match status" value="1"/>
</dbReference>
<dbReference type="InterPro" id="IPR023187">
    <property type="entry name" value="Tscrpt_reg_MarR-type_CS"/>
</dbReference>
<gene>
    <name evidence="5" type="ORF">HNP73_002665</name>
</gene>
<name>A0A840SI77_9RHOB</name>
<dbReference type="SMART" id="SM00347">
    <property type="entry name" value="HTH_MARR"/>
    <property type="match status" value="1"/>
</dbReference>
<evidence type="ECO:0000313" key="5">
    <source>
        <dbReference type="EMBL" id="MBB5222729.1"/>
    </source>
</evidence>
<dbReference type="RefSeq" id="WP_221288494.1">
    <property type="nucleotide sequence ID" value="NZ_JACHFM010000002.1"/>
</dbReference>
<comment type="caution">
    <text evidence="5">The sequence shown here is derived from an EMBL/GenBank/DDBJ whole genome shotgun (WGS) entry which is preliminary data.</text>
</comment>
<keyword evidence="2 5" id="KW-0238">DNA-binding</keyword>
<dbReference type="GO" id="GO:0003700">
    <property type="term" value="F:DNA-binding transcription factor activity"/>
    <property type="evidence" value="ECO:0007669"/>
    <property type="project" value="InterPro"/>
</dbReference>
<dbReference type="Pfam" id="PF01047">
    <property type="entry name" value="MarR"/>
    <property type="match status" value="1"/>
</dbReference>
<dbReference type="InterPro" id="IPR036390">
    <property type="entry name" value="WH_DNA-bd_sf"/>
</dbReference>
<evidence type="ECO:0000256" key="1">
    <source>
        <dbReference type="ARBA" id="ARBA00023015"/>
    </source>
</evidence>
<evidence type="ECO:0000313" key="6">
    <source>
        <dbReference type="Proteomes" id="UP000549457"/>
    </source>
</evidence>
<organism evidence="5 6">
    <name type="scientific">Amaricoccus macauensis</name>
    <dbReference type="NCBI Taxonomy" id="57001"/>
    <lineage>
        <taxon>Bacteria</taxon>
        <taxon>Pseudomonadati</taxon>
        <taxon>Pseudomonadota</taxon>
        <taxon>Alphaproteobacteria</taxon>
        <taxon>Rhodobacterales</taxon>
        <taxon>Paracoccaceae</taxon>
        <taxon>Amaricoccus</taxon>
    </lineage>
</organism>
<dbReference type="SUPFAM" id="SSF46785">
    <property type="entry name" value="Winged helix' DNA-binding domain"/>
    <property type="match status" value="1"/>
</dbReference>
<keyword evidence="3" id="KW-0804">Transcription</keyword>
<dbReference type="EMBL" id="JACHFM010000002">
    <property type="protein sequence ID" value="MBB5222729.1"/>
    <property type="molecule type" value="Genomic_DNA"/>
</dbReference>